<keyword evidence="12" id="KW-0812">Transmembrane</keyword>
<organism evidence="14 15">
    <name type="scientific">Pseudopedobacter saltans (strain ATCC 51119 / DSM 12145 / JCM 21818 / CCUG 39354 / LMG 10337 / NBRC 100064 / NCIMB 13643)</name>
    <name type="common">Pedobacter saltans</name>
    <dbReference type="NCBI Taxonomy" id="762903"/>
    <lineage>
        <taxon>Bacteria</taxon>
        <taxon>Pseudomonadati</taxon>
        <taxon>Bacteroidota</taxon>
        <taxon>Sphingobacteriia</taxon>
        <taxon>Sphingobacteriales</taxon>
        <taxon>Sphingobacteriaceae</taxon>
        <taxon>Pseudopedobacter</taxon>
    </lineage>
</organism>
<dbReference type="InterPro" id="IPR027939">
    <property type="entry name" value="NMT1/THI5"/>
</dbReference>
<dbReference type="AlphaFoldDB" id="F0SDZ2"/>
<feature type="transmembrane region" description="Helical" evidence="12">
    <location>
        <begin position="327"/>
        <end position="348"/>
    </location>
</feature>
<evidence type="ECO:0000256" key="4">
    <source>
        <dbReference type="ARBA" id="ARBA00011738"/>
    </source>
</evidence>
<reference evidence="15" key="2">
    <citation type="submission" date="2011-02" db="EMBL/GenBank/DDBJ databases">
        <title>The complete genome of Pedobacter saltans DSM 12145.</title>
        <authorList>
            <consortium name="US DOE Joint Genome Institute (JGI-PGF)"/>
            <person name="Lucas S."/>
            <person name="Copeland A."/>
            <person name="Lapidus A."/>
            <person name="Bruce D."/>
            <person name="Goodwin L."/>
            <person name="Pitluck S."/>
            <person name="Kyrpides N."/>
            <person name="Mavromatis K."/>
            <person name="Pagani I."/>
            <person name="Ivanova N."/>
            <person name="Ovchinnikova G."/>
            <person name="Lu M."/>
            <person name="Detter J.C."/>
            <person name="Han C."/>
            <person name="Land M."/>
            <person name="Hauser L."/>
            <person name="Markowitz V."/>
            <person name="Cheng J.-F."/>
            <person name="Hugenholtz P."/>
            <person name="Woyke T."/>
            <person name="Wu D."/>
            <person name="Tindall B."/>
            <person name="Pomrenke H.G."/>
            <person name="Brambilla E."/>
            <person name="Klenk H.-P."/>
            <person name="Eisen J.A."/>
        </authorList>
    </citation>
    <scope>NUCLEOTIDE SEQUENCE [LARGE SCALE GENOMIC DNA]</scope>
    <source>
        <strain evidence="15">ATCC 51119 / DSM 12145 / JCM 21818 / LMG 10337 / NBRC 100064 / NCIMB 13643</strain>
    </source>
</reference>
<keyword evidence="8" id="KW-0784">Thiamine biosynthesis</keyword>
<evidence type="ECO:0000256" key="10">
    <source>
        <dbReference type="ARBA" id="ARBA00033171"/>
    </source>
</evidence>
<dbReference type="eggNOG" id="COG0715">
    <property type="taxonomic scope" value="Bacteria"/>
</dbReference>
<dbReference type="STRING" id="762903.Pedsa_2370"/>
<evidence type="ECO:0000313" key="15">
    <source>
        <dbReference type="Proteomes" id="UP000000310"/>
    </source>
</evidence>
<gene>
    <name evidence="14" type="ordered locus">Pedsa_2370</name>
</gene>
<dbReference type="Proteomes" id="UP000000310">
    <property type="component" value="Chromosome"/>
</dbReference>
<evidence type="ECO:0000256" key="11">
    <source>
        <dbReference type="ARBA" id="ARBA00048179"/>
    </source>
</evidence>
<evidence type="ECO:0000256" key="7">
    <source>
        <dbReference type="ARBA" id="ARBA00022898"/>
    </source>
</evidence>
<evidence type="ECO:0000259" key="13">
    <source>
        <dbReference type="Pfam" id="PF09084"/>
    </source>
</evidence>
<feature type="domain" description="SsuA/THI5-like" evidence="13">
    <location>
        <begin position="38"/>
        <end position="244"/>
    </location>
</feature>
<dbReference type="eggNOG" id="COG4251">
    <property type="taxonomic scope" value="Bacteria"/>
</dbReference>
<evidence type="ECO:0000256" key="9">
    <source>
        <dbReference type="ARBA" id="ARBA00023004"/>
    </source>
</evidence>
<keyword evidence="15" id="KW-1185">Reference proteome</keyword>
<keyword evidence="7" id="KW-0663">Pyridoxal phosphate</keyword>
<dbReference type="Gene3D" id="1.10.287.130">
    <property type="match status" value="1"/>
</dbReference>
<protein>
    <recommendedName>
        <fullName evidence="10">Thiamine pyrimidine synthase</fullName>
    </recommendedName>
</protein>
<dbReference type="PANTHER" id="PTHR31528:SF1">
    <property type="entry name" value="4-AMINO-5-HYDROXYMETHYL-2-METHYLPYRIMIDINE PHOSPHATE SYNTHASE THI11-RELATED"/>
    <property type="match status" value="1"/>
</dbReference>
<dbReference type="InterPro" id="IPR036097">
    <property type="entry name" value="HisK_dim/P_sf"/>
</dbReference>
<dbReference type="PANTHER" id="PTHR31528">
    <property type="entry name" value="4-AMINO-5-HYDROXYMETHYL-2-METHYLPYRIMIDINE PHOSPHATE SYNTHASE THI11-RELATED"/>
    <property type="match status" value="1"/>
</dbReference>
<name>F0SDZ2_PSESL</name>
<keyword evidence="9" id="KW-0408">Iron</keyword>
<keyword evidence="12" id="KW-1133">Transmembrane helix</keyword>
<reference evidence="14 15" key="1">
    <citation type="journal article" date="2011" name="Stand. Genomic Sci.">
        <title>Complete genome sequence of the gliding, heparinolytic Pedobacter saltans type strain (113).</title>
        <authorList>
            <person name="Liolios K."/>
            <person name="Sikorski J."/>
            <person name="Lu M."/>
            <person name="Nolan M."/>
            <person name="Lapidus A."/>
            <person name="Lucas S."/>
            <person name="Hammon N."/>
            <person name="Deshpande S."/>
            <person name="Cheng J.F."/>
            <person name="Tapia R."/>
            <person name="Han C."/>
            <person name="Goodwin L."/>
            <person name="Pitluck S."/>
            <person name="Huntemann M."/>
            <person name="Ivanova N."/>
            <person name="Pagani I."/>
            <person name="Mavromatis K."/>
            <person name="Ovchinikova G."/>
            <person name="Pati A."/>
            <person name="Chen A."/>
            <person name="Palaniappan K."/>
            <person name="Land M."/>
            <person name="Hauser L."/>
            <person name="Brambilla E.M."/>
            <person name="Kotsyurbenko O."/>
            <person name="Rohde M."/>
            <person name="Tindall B.J."/>
            <person name="Abt B."/>
            <person name="Goker M."/>
            <person name="Detter J.C."/>
            <person name="Woyke T."/>
            <person name="Bristow J."/>
            <person name="Eisen J.A."/>
            <person name="Markowitz V."/>
            <person name="Hugenholtz P."/>
            <person name="Klenk H.P."/>
            <person name="Kyrpides N.C."/>
        </authorList>
    </citation>
    <scope>NUCLEOTIDE SEQUENCE [LARGE SCALE GENOMIC DNA]</scope>
    <source>
        <strain evidence="15">ATCC 51119 / DSM 12145 / JCM 21818 / LMG 10337 / NBRC 100064 / NCIMB 13643</strain>
    </source>
</reference>
<sequence length="563" mass="65284">MASYRKIVFVVASLILILVQSSYGQGDTVNLQLRWKHQFQFAGYYAAQKKGFYENENLKVKIQEYTPGHSSVDIVLSGEAQYGVFGSDVLLSYMQGKPVKVLACIFQHSPYSILSLEGRGVSKPTDLSGKKIMAAEMGSIILKSLLQNEGIPQDSIAVVPLNIDRFFKDSTIAALIVYKAFEPFKYEKEGYKPIQIDPSDYGVDFYGDVLFTSESETRDYPERTEKFKRASLRGWEYALEHPDEIIDYILKLPGVKERGIDRQMLRKEFLVMEKLIRPNLVEIGHMNKGRWEFILKRFSQLGITTVHKSTEDLLYFPENKVFMYAKVSVYLIGLLLVVALFFFIRSVFIKHNLVREQQKVMEMDTKSRFNEESLRLILNNAGILLWDWNRLSNSFSFLGYNDDIDSYTSIYQFKNALHTEDQDKLDMFVDLLPENFREEIRIKIGETFQWKLLTIKARKFDDENSPLIYTGMLIDISEIKQKEEHLDELSKELETTNSELEKFAYITSHNIRAPIVNLESLMDFYDVDCIDKEANNDIVNKIHISVQRLKDTLEDLILVTSRK</sequence>
<evidence type="ECO:0000256" key="12">
    <source>
        <dbReference type="SAM" id="Phobius"/>
    </source>
</evidence>
<dbReference type="HOGENOM" id="CLU_000445_86_3_10"/>
<dbReference type="EMBL" id="CP002545">
    <property type="protein sequence ID" value="ADY52918.1"/>
    <property type="molecule type" value="Genomic_DNA"/>
</dbReference>
<dbReference type="KEGG" id="psn:Pedsa_2370"/>
<comment type="similarity">
    <text evidence="3">Belongs to the NMT1/THI5 family.</text>
</comment>
<dbReference type="OrthoDB" id="9815602at2"/>
<evidence type="ECO:0000256" key="3">
    <source>
        <dbReference type="ARBA" id="ARBA00009406"/>
    </source>
</evidence>
<evidence type="ECO:0000256" key="5">
    <source>
        <dbReference type="ARBA" id="ARBA00022679"/>
    </source>
</evidence>
<comment type="pathway">
    <text evidence="2">Cofactor biosynthesis; thiamine diphosphate biosynthesis.</text>
</comment>
<evidence type="ECO:0000256" key="2">
    <source>
        <dbReference type="ARBA" id="ARBA00004948"/>
    </source>
</evidence>
<dbReference type="SUPFAM" id="SSF53850">
    <property type="entry name" value="Periplasmic binding protein-like II"/>
    <property type="match status" value="1"/>
</dbReference>
<evidence type="ECO:0000256" key="1">
    <source>
        <dbReference type="ARBA" id="ARBA00003469"/>
    </source>
</evidence>
<dbReference type="RefSeq" id="WP_013633404.1">
    <property type="nucleotide sequence ID" value="NC_015177.1"/>
</dbReference>
<dbReference type="Pfam" id="PF09084">
    <property type="entry name" value="NMT1"/>
    <property type="match status" value="1"/>
</dbReference>
<dbReference type="Gene3D" id="3.40.190.10">
    <property type="entry name" value="Periplasmic binding protein-like II"/>
    <property type="match status" value="2"/>
</dbReference>
<dbReference type="GO" id="GO:0000155">
    <property type="term" value="F:phosphorelay sensor kinase activity"/>
    <property type="evidence" value="ECO:0007669"/>
    <property type="project" value="InterPro"/>
</dbReference>
<dbReference type="GO" id="GO:0009228">
    <property type="term" value="P:thiamine biosynthetic process"/>
    <property type="evidence" value="ECO:0007669"/>
    <property type="project" value="UniProtKB-KW"/>
</dbReference>
<evidence type="ECO:0000256" key="6">
    <source>
        <dbReference type="ARBA" id="ARBA00022723"/>
    </source>
</evidence>
<keyword evidence="12" id="KW-0472">Membrane</keyword>
<dbReference type="InterPro" id="IPR015168">
    <property type="entry name" value="SsuA/THI5"/>
</dbReference>
<keyword evidence="5" id="KW-0808">Transferase</keyword>
<accession>F0SDZ2</accession>
<evidence type="ECO:0000313" key="14">
    <source>
        <dbReference type="EMBL" id="ADY52918.1"/>
    </source>
</evidence>
<comment type="subunit">
    <text evidence="4">Homodimer.</text>
</comment>
<comment type="function">
    <text evidence="1">Responsible for the formation of the pyrimidine heterocycle in the thiamine biosynthesis pathway. Catalyzes the formation of hydroxymethylpyrimidine phosphate (HMP-P) from histidine and pyridoxal phosphate (PLP). The protein uses PLP and the active site histidine to form HMP-P, generating an inactive enzyme. The enzyme can only undergo a single turnover, which suggests it is a suicide enzyme.</text>
</comment>
<comment type="catalytic activity">
    <reaction evidence="11">
        <text>N(6)-(pyridoxal phosphate)-L-lysyl-[4-amino-5-hydroxymethyl-2-methylpyrimidine phosphate synthase] + L-histidyl-[4-amino-5-hydroxymethyl-2-methylpyrimidine phosphate synthase] + 2 Fe(3+) + 4 H2O = L-lysyl-[4-amino-5-hydroxymethyl-2-methylpyrimidine phosphate synthase] + (2S)-2-amino-5-hydroxy-4-oxopentanoyl-[4-amino-5-hydroxymethyl-2-methylpyrimidine phosphate synthase] + 4-amino-2-methyl-5-(phosphooxymethyl)pyrimidine + 3-oxopropanoate + 2 Fe(2+) + 2 H(+)</text>
        <dbReference type="Rhea" id="RHEA:65756"/>
        <dbReference type="Rhea" id="RHEA-COMP:16892"/>
        <dbReference type="Rhea" id="RHEA-COMP:16893"/>
        <dbReference type="Rhea" id="RHEA-COMP:16894"/>
        <dbReference type="Rhea" id="RHEA-COMP:16895"/>
        <dbReference type="ChEBI" id="CHEBI:15377"/>
        <dbReference type="ChEBI" id="CHEBI:15378"/>
        <dbReference type="ChEBI" id="CHEBI:29033"/>
        <dbReference type="ChEBI" id="CHEBI:29034"/>
        <dbReference type="ChEBI" id="CHEBI:29969"/>
        <dbReference type="ChEBI" id="CHEBI:29979"/>
        <dbReference type="ChEBI" id="CHEBI:33190"/>
        <dbReference type="ChEBI" id="CHEBI:58354"/>
        <dbReference type="ChEBI" id="CHEBI:143915"/>
        <dbReference type="ChEBI" id="CHEBI:157692"/>
    </reaction>
    <physiologicalReaction direction="left-to-right" evidence="11">
        <dbReference type="Rhea" id="RHEA:65757"/>
    </physiologicalReaction>
</comment>
<keyword evidence="6" id="KW-0479">Metal-binding</keyword>
<dbReference type="GO" id="GO:0046872">
    <property type="term" value="F:metal ion binding"/>
    <property type="evidence" value="ECO:0007669"/>
    <property type="project" value="UniProtKB-KW"/>
</dbReference>
<dbReference type="SUPFAM" id="SSF47384">
    <property type="entry name" value="Homodimeric domain of signal transducing histidine kinase"/>
    <property type="match status" value="1"/>
</dbReference>
<evidence type="ECO:0000256" key="8">
    <source>
        <dbReference type="ARBA" id="ARBA00022977"/>
    </source>
</evidence>
<proteinExistence type="inferred from homology"/>